<feature type="domain" description="Amidohydrolase 3" evidence="2">
    <location>
        <begin position="89"/>
        <end position="547"/>
    </location>
</feature>
<dbReference type="SUPFAM" id="SSF51338">
    <property type="entry name" value="Composite domain of metallo-dependent hydrolases"/>
    <property type="match status" value="1"/>
</dbReference>
<dbReference type="GO" id="GO:0016810">
    <property type="term" value="F:hydrolase activity, acting on carbon-nitrogen (but not peptide) bonds"/>
    <property type="evidence" value="ECO:0007669"/>
    <property type="project" value="InterPro"/>
</dbReference>
<reference evidence="3" key="2">
    <citation type="submission" date="2023-05" db="EMBL/GenBank/DDBJ databases">
        <authorList>
            <person name="Schelkunov M.I."/>
        </authorList>
    </citation>
    <scope>NUCLEOTIDE SEQUENCE</scope>
    <source>
        <strain evidence="3">Hsosn_3</strain>
        <tissue evidence="3">Leaf</tissue>
    </source>
</reference>
<protein>
    <submittedName>
        <fullName evidence="3">Long after far-red</fullName>
    </submittedName>
</protein>
<dbReference type="PANTHER" id="PTHR22642:SF2">
    <property type="entry name" value="PROTEIN LONG AFTER FAR-RED 3"/>
    <property type="match status" value="1"/>
</dbReference>
<evidence type="ECO:0000313" key="3">
    <source>
        <dbReference type="EMBL" id="KAK1384404.1"/>
    </source>
</evidence>
<organism evidence="3 4">
    <name type="scientific">Heracleum sosnowskyi</name>
    <dbReference type="NCBI Taxonomy" id="360622"/>
    <lineage>
        <taxon>Eukaryota</taxon>
        <taxon>Viridiplantae</taxon>
        <taxon>Streptophyta</taxon>
        <taxon>Embryophyta</taxon>
        <taxon>Tracheophyta</taxon>
        <taxon>Spermatophyta</taxon>
        <taxon>Magnoliopsida</taxon>
        <taxon>eudicotyledons</taxon>
        <taxon>Gunneridae</taxon>
        <taxon>Pentapetalae</taxon>
        <taxon>asterids</taxon>
        <taxon>campanulids</taxon>
        <taxon>Apiales</taxon>
        <taxon>Apiaceae</taxon>
        <taxon>Apioideae</taxon>
        <taxon>apioid superclade</taxon>
        <taxon>Tordylieae</taxon>
        <taxon>Tordyliinae</taxon>
        <taxon>Heracleum</taxon>
    </lineage>
</organism>
<dbReference type="InterPro" id="IPR032466">
    <property type="entry name" value="Metal_Hydrolase"/>
</dbReference>
<dbReference type="InterPro" id="IPR011059">
    <property type="entry name" value="Metal-dep_hydrolase_composite"/>
</dbReference>
<dbReference type="Proteomes" id="UP001237642">
    <property type="component" value="Unassembled WGS sequence"/>
</dbReference>
<keyword evidence="1" id="KW-0732">Signal</keyword>
<dbReference type="SUPFAM" id="SSF51556">
    <property type="entry name" value="Metallo-dependent hydrolases"/>
    <property type="match status" value="1"/>
</dbReference>
<keyword evidence="4" id="KW-1185">Reference proteome</keyword>
<accession>A0AAD8IG85</accession>
<comment type="caution">
    <text evidence="3">The sequence shown here is derived from an EMBL/GenBank/DDBJ whole genome shotgun (WGS) entry which is preliminary data.</text>
</comment>
<evidence type="ECO:0000259" key="2">
    <source>
        <dbReference type="Pfam" id="PF07969"/>
    </source>
</evidence>
<evidence type="ECO:0000256" key="1">
    <source>
        <dbReference type="SAM" id="SignalP"/>
    </source>
</evidence>
<gene>
    <name evidence="3" type="ORF">POM88_022139</name>
</gene>
<dbReference type="AlphaFoldDB" id="A0AAD8IG85"/>
<dbReference type="Pfam" id="PF07969">
    <property type="entry name" value="Amidohydro_3"/>
    <property type="match status" value="1"/>
</dbReference>
<sequence length="598" mass="65861">MLNMKMMLAASLVLLLSIIILPFFNNHPVVSNWEWSRQVADLLVTNGTIYTSHSSLPFADSMAVRNGRILRIGNYSSLQALAGYQTQYLNLQGRIVVPGFIDSHVHFLSGGLQMARVELREADTKEKFIEIVKAAATNMEHGTWLLGGGWNNDFWGGELPMGTWIDDITENNPVWLSRMDGHMGLANSLALKIAGVTMKTEDPIGGTVVRNTGGEPTGLLIDSAMKLVLSFIPEVSKDDKREALDRASNLALMRGVTTVVDFGRYFPGASVELPWEDLTDVYRWADISGKMKIRVCLFFPMRTWSRLIDLIHKTGRKLSQWIYLGGVKEFSDGSLGSSSALFYKAYAEEPHNYGLQVTNIDDLFNSTVSSDKFGLQVAIHAIGDRANGMILDLYNSVVATNGMRDRRFRIEHAQHLAPGAAAKFGQQGVVASVQPDHLLDDAESAIKKLGLERAQEGSYMFKSLLDSGAVLAFGSDWPVADVNPLNSIKTAMERVPPGWENGWITSERISLPEALTAYTKSAAEACFLDKDVGSLSVGKMADFVVLTVNSWESFAEHGSASIAATYVVVNVERSSRHRHSLAEDARMFAEDGDMLRAR</sequence>
<dbReference type="PANTHER" id="PTHR22642">
    <property type="entry name" value="IMIDAZOLONEPROPIONASE"/>
    <property type="match status" value="1"/>
</dbReference>
<dbReference type="InterPro" id="IPR033932">
    <property type="entry name" value="YtcJ-like"/>
</dbReference>
<dbReference type="Gene3D" id="3.10.310.70">
    <property type="match status" value="1"/>
</dbReference>
<dbReference type="EMBL" id="JAUIZM010000005">
    <property type="protein sequence ID" value="KAK1384404.1"/>
    <property type="molecule type" value="Genomic_DNA"/>
</dbReference>
<reference evidence="3" key="1">
    <citation type="submission" date="2023-02" db="EMBL/GenBank/DDBJ databases">
        <title>Genome of toxic invasive species Heracleum sosnowskyi carries increased number of genes despite the absence of recent whole-genome duplications.</title>
        <authorList>
            <person name="Schelkunov M."/>
            <person name="Shtratnikova V."/>
            <person name="Makarenko M."/>
            <person name="Klepikova A."/>
            <person name="Omelchenko D."/>
            <person name="Novikova G."/>
            <person name="Obukhova E."/>
            <person name="Bogdanov V."/>
            <person name="Penin A."/>
            <person name="Logacheva M."/>
        </authorList>
    </citation>
    <scope>NUCLEOTIDE SEQUENCE</scope>
    <source>
        <strain evidence="3">Hsosn_3</strain>
        <tissue evidence="3">Leaf</tissue>
    </source>
</reference>
<dbReference type="InterPro" id="IPR013108">
    <property type="entry name" value="Amidohydro_3"/>
</dbReference>
<name>A0AAD8IG85_9APIA</name>
<evidence type="ECO:0000313" key="4">
    <source>
        <dbReference type="Proteomes" id="UP001237642"/>
    </source>
</evidence>
<dbReference type="CDD" id="cd01300">
    <property type="entry name" value="YtcJ_like"/>
    <property type="match status" value="1"/>
</dbReference>
<feature type="chain" id="PRO_5042154303" evidence="1">
    <location>
        <begin position="32"/>
        <end position="598"/>
    </location>
</feature>
<proteinExistence type="predicted"/>
<feature type="signal peptide" evidence="1">
    <location>
        <begin position="1"/>
        <end position="31"/>
    </location>
</feature>
<dbReference type="Gene3D" id="3.20.20.140">
    <property type="entry name" value="Metal-dependent hydrolases"/>
    <property type="match status" value="1"/>
</dbReference>
<dbReference type="Gene3D" id="2.30.40.10">
    <property type="entry name" value="Urease, subunit C, domain 1"/>
    <property type="match status" value="1"/>
</dbReference>